<dbReference type="InterPro" id="IPR016064">
    <property type="entry name" value="NAD/diacylglycerol_kinase_sf"/>
</dbReference>
<dbReference type="InterPro" id="IPR017438">
    <property type="entry name" value="ATP-NAD_kinase_N"/>
</dbReference>
<dbReference type="SMART" id="SM00046">
    <property type="entry name" value="DAGKc"/>
    <property type="match status" value="1"/>
</dbReference>
<dbReference type="PANTHER" id="PTHR12358">
    <property type="entry name" value="SPHINGOSINE KINASE"/>
    <property type="match status" value="1"/>
</dbReference>
<evidence type="ECO:0000256" key="1">
    <source>
        <dbReference type="SAM" id="MobiDB-lite"/>
    </source>
</evidence>
<sequence length="703" mass="78431">MSDPKSLQYCEKSLYMSLCKVSSTVATVVSRAWNDVTPELITFQLSCQVTITVPVLVRLALLVICACFIERQIRSHSHSVQVCEILAVHKTEEEERRNSRSPKKAKQDSLLYAHAFTVFHVRRTRQHQWRCSHVTFRCASQGLCDEWIEVINEQLSLLTNRPKSLLVYINPYGGKQRGKNIYEQKVAPLFRLACISADVIVTEYANHARDHLKMEANLDKYDGVLCVGGDGMFSEILHGLVTRTQTDHGVDQNQPDAGLVACSLRIGIIPAGSTDCICFATNGTNDPVTSALHIIVGDSQPMDVCSVHHNNIFLRYSVSLLYGFYGDVLTDSERKRWLGPARYDLSGVKTFLNHNYYEGTISFLPAEDTLGNPRDKLRCRSGCRVCQHKPSSKDNHWEMSEEKEKFDKGDSSGWSTISGKFIAINAASMSCACPRSPKGLSPSAHLTDGTADLILVRKCSRLDFFRHLLRHTNKEDQFDHSFVEVHRMRKFRFQPRHQEPVSLEDLSEIPKKTGFTPICSAQATCNYSSIHSSWNCDGEILPHTAIQVSLSCSFHVFPASPLQQPCLLSFPLPLPLFLLHDSGKPGVLPLGEAIKKRQTDMSGLQTAPWMVNQWGDRREKATDRGDTGAPDVHFPLLWPLSLTCSSIMGGNGGHMANTETRVSEGGHAQNRLAASAWRAAHLNTSRGSNPKRSQTHLAASFQT</sequence>
<dbReference type="EMBL" id="CM015732">
    <property type="protein sequence ID" value="KAF3704992.1"/>
    <property type="molecule type" value="Genomic_DNA"/>
</dbReference>
<reference evidence="4" key="2">
    <citation type="submission" date="2019-02" db="EMBL/GenBank/DDBJ databases">
        <title>Opniocepnalus argus Var Kimnra genome.</title>
        <authorList>
            <person name="Zhou C."/>
            <person name="Xiao S."/>
        </authorList>
    </citation>
    <scope>NUCLEOTIDE SEQUENCE [LARGE SCALE GENOMIC DNA]</scope>
</reference>
<evidence type="ECO:0000313" key="3">
    <source>
        <dbReference type="EMBL" id="KAF3704992.1"/>
    </source>
</evidence>
<dbReference type="Proteomes" id="UP000503349">
    <property type="component" value="Chromosome 21"/>
</dbReference>
<dbReference type="GO" id="GO:0006672">
    <property type="term" value="P:ceramide metabolic process"/>
    <property type="evidence" value="ECO:0007669"/>
    <property type="project" value="TreeGrafter"/>
</dbReference>
<dbReference type="Pfam" id="PF00781">
    <property type="entry name" value="DAGK_cat"/>
    <property type="match status" value="1"/>
</dbReference>
<dbReference type="InterPro" id="IPR001206">
    <property type="entry name" value="Diacylglycerol_kinase_cat_dom"/>
</dbReference>
<dbReference type="PROSITE" id="PS50146">
    <property type="entry name" value="DAGK"/>
    <property type="match status" value="1"/>
</dbReference>
<name>A0A6G1QQW5_CHAAH</name>
<feature type="region of interest" description="Disordered" evidence="1">
    <location>
        <begin position="683"/>
        <end position="703"/>
    </location>
</feature>
<accession>A0A6G1QQW5</accession>
<dbReference type="Gene3D" id="3.40.50.10330">
    <property type="entry name" value="Probable inorganic polyphosphate/atp-NAD kinase, domain 1"/>
    <property type="match status" value="1"/>
</dbReference>
<dbReference type="PANTHER" id="PTHR12358:SF25">
    <property type="entry name" value="CERAMIDE KINASE"/>
    <property type="match status" value="1"/>
</dbReference>
<keyword evidence="3" id="KW-0808">Transferase</keyword>
<dbReference type="GO" id="GO:0016020">
    <property type="term" value="C:membrane"/>
    <property type="evidence" value="ECO:0007669"/>
    <property type="project" value="GOC"/>
</dbReference>
<evidence type="ECO:0000313" key="4">
    <source>
        <dbReference type="Proteomes" id="UP000503349"/>
    </source>
</evidence>
<keyword evidence="3" id="KW-0418">Kinase</keyword>
<keyword evidence="4" id="KW-1185">Reference proteome</keyword>
<gene>
    <name evidence="3" type="ORF">EXN66_Car020683</name>
</gene>
<dbReference type="Pfam" id="PF19280">
    <property type="entry name" value="CERK_C"/>
    <property type="match status" value="1"/>
</dbReference>
<dbReference type="SUPFAM" id="SSF111331">
    <property type="entry name" value="NAD kinase/diacylglycerol kinase-like"/>
    <property type="match status" value="1"/>
</dbReference>
<dbReference type="AlphaFoldDB" id="A0A6G1QQW5"/>
<dbReference type="Gene3D" id="2.60.200.40">
    <property type="match status" value="1"/>
</dbReference>
<dbReference type="InterPro" id="IPR045363">
    <property type="entry name" value="CERK_C"/>
</dbReference>
<evidence type="ECO:0000259" key="2">
    <source>
        <dbReference type="PROSITE" id="PS50146"/>
    </source>
</evidence>
<organism evidence="3 4">
    <name type="scientific">Channa argus</name>
    <name type="common">Northern snakehead</name>
    <name type="synonym">Ophicephalus argus</name>
    <dbReference type="NCBI Taxonomy" id="215402"/>
    <lineage>
        <taxon>Eukaryota</taxon>
        <taxon>Metazoa</taxon>
        <taxon>Chordata</taxon>
        <taxon>Craniata</taxon>
        <taxon>Vertebrata</taxon>
        <taxon>Euteleostomi</taxon>
        <taxon>Actinopterygii</taxon>
        <taxon>Neopterygii</taxon>
        <taxon>Teleostei</taxon>
        <taxon>Neoteleostei</taxon>
        <taxon>Acanthomorphata</taxon>
        <taxon>Anabantaria</taxon>
        <taxon>Anabantiformes</taxon>
        <taxon>Channoidei</taxon>
        <taxon>Channidae</taxon>
        <taxon>Channa</taxon>
    </lineage>
</organism>
<dbReference type="InterPro" id="IPR050187">
    <property type="entry name" value="Lipid_Phosphate_FormReg"/>
</dbReference>
<dbReference type="GO" id="GO:0001729">
    <property type="term" value="F:ceramide kinase activity"/>
    <property type="evidence" value="ECO:0007669"/>
    <property type="project" value="TreeGrafter"/>
</dbReference>
<proteinExistence type="predicted"/>
<dbReference type="Pfam" id="PF25382">
    <property type="entry name" value="PH_CERK"/>
    <property type="match status" value="1"/>
</dbReference>
<feature type="domain" description="DAGKc" evidence="2">
    <location>
        <begin position="160"/>
        <end position="311"/>
    </location>
</feature>
<reference evidence="3 4" key="1">
    <citation type="submission" date="2019-02" db="EMBL/GenBank/DDBJ databases">
        <title>Opniocepnalus argus genome.</title>
        <authorList>
            <person name="Zhou C."/>
            <person name="Xiao S."/>
        </authorList>
    </citation>
    <scope>NUCLEOTIDE SEQUENCE [LARGE SCALE GENOMIC DNA]</scope>
    <source>
        <strain evidence="3">OARG1902GOOAL</strain>
        <tissue evidence="3">Muscle</tissue>
    </source>
</reference>
<protein>
    <submittedName>
        <fullName evidence="3">Ceramide kinase</fullName>
    </submittedName>
</protein>
<dbReference type="InterPro" id="IPR057465">
    <property type="entry name" value="CERK_PH"/>
</dbReference>